<dbReference type="EMBL" id="CP090892">
    <property type="protein sequence ID" value="ULU04828.1"/>
    <property type="molecule type" value="Genomic_DNA"/>
</dbReference>
<reference evidence="1 2" key="1">
    <citation type="submission" date="2022-05" db="EMBL/GenBank/DDBJ databases">
        <title>Chromosome-level reference genomes for two strains of Caenorhabditis briggsae: an improved platform for comparative genomics.</title>
        <authorList>
            <person name="Stevens L."/>
            <person name="Andersen E.C."/>
        </authorList>
    </citation>
    <scope>NUCLEOTIDE SEQUENCE [LARGE SCALE GENOMIC DNA]</scope>
    <source>
        <strain evidence="1">QX1410_ONT</strain>
        <tissue evidence="1">Whole-organism</tissue>
    </source>
</reference>
<organism evidence="1 2">
    <name type="scientific">Caenorhabditis briggsae</name>
    <dbReference type="NCBI Taxonomy" id="6238"/>
    <lineage>
        <taxon>Eukaryota</taxon>
        <taxon>Metazoa</taxon>
        <taxon>Ecdysozoa</taxon>
        <taxon>Nematoda</taxon>
        <taxon>Chromadorea</taxon>
        <taxon>Rhabditida</taxon>
        <taxon>Rhabditina</taxon>
        <taxon>Rhabditomorpha</taxon>
        <taxon>Rhabditoidea</taxon>
        <taxon>Rhabditidae</taxon>
        <taxon>Peloderinae</taxon>
        <taxon>Caenorhabditis</taxon>
    </lineage>
</organism>
<gene>
    <name evidence="1" type="ORF">L3Y34_017523</name>
</gene>
<dbReference type="AlphaFoldDB" id="A0AAE9ITH5"/>
<evidence type="ECO:0000313" key="1">
    <source>
        <dbReference type="EMBL" id="ULU04828.1"/>
    </source>
</evidence>
<dbReference type="Proteomes" id="UP000827892">
    <property type="component" value="Chromosome II"/>
</dbReference>
<name>A0AAE9ITH5_CAEBR</name>
<evidence type="ECO:0000313" key="2">
    <source>
        <dbReference type="Proteomes" id="UP000827892"/>
    </source>
</evidence>
<sequence>MDPPHLRLRWLHFNMTLHKDEANVSIGTQHQHSNRLYSMPPFHPHRLSQHRRDIKTRHQCICARKPDLVETQWICFEKKYLSSISDCDEGCLLNNSTKNAKCFSIICTQSEIVLDIPPAYELEPVDFRKQTTLEEKNCETDSKGDQTYDKWVQTDFIETETVSCFADLPPTNREPTYSESALERVLRHMSAHLHRTQLQQWLAEQPQRNASFSIRPVQTKTIYRAIFNKERVGF</sequence>
<accession>A0AAE9ITH5</accession>
<proteinExistence type="predicted"/>
<protein>
    <submittedName>
        <fullName evidence="1">Uncharacterized protein</fullName>
    </submittedName>
</protein>